<evidence type="ECO:0000256" key="5">
    <source>
        <dbReference type="ARBA" id="ARBA00023136"/>
    </source>
</evidence>
<dbReference type="SMART" id="SM00849">
    <property type="entry name" value="Lactamase_B"/>
    <property type="match status" value="1"/>
</dbReference>
<dbReference type="PANTHER" id="PTHR30619">
    <property type="entry name" value="DNA INTERNALIZATION/COMPETENCE PROTEIN COMEC/REC2"/>
    <property type="match status" value="1"/>
</dbReference>
<dbReference type="InterPro" id="IPR001279">
    <property type="entry name" value="Metallo-B-lactamas"/>
</dbReference>
<organism evidence="8 9">
    <name type="scientific">Pseudonocardia eucalypti</name>
    <dbReference type="NCBI Taxonomy" id="648755"/>
    <lineage>
        <taxon>Bacteria</taxon>
        <taxon>Bacillati</taxon>
        <taxon>Actinomycetota</taxon>
        <taxon>Actinomycetes</taxon>
        <taxon>Pseudonocardiales</taxon>
        <taxon>Pseudonocardiaceae</taxon>
        <taxon>Pseudonocardia</taxon>
    </lineage>
</organism>
<feature type="transmembrane region" description="Helical" evidence="6">
    <location>
        <begin position="502"/>
        <end position="520"/>
    </location>
</feature>
<keyword evidence="5 6" id="KW-0472">Membrane</keyword>
<accession>A0ABP9PXK1</accession>
<feature type="transmembrane region" description="Helical" evidence="6">
    <location>
        <begin position="84"/>
        <end position="107"/>
    </location>
</feature>
<gene>
    <name evidence="8" type="ORF">GCM10023321_21010</name>
</gene>
<dbReference type="Gene3D" id="3.60.15.10">
    <property type="entry name" value="Ribonuclease Z/Hydroxyacylglutathione hydrolase-like"/>
    <property type="match status" value="1"/>
</dbReference>
<reference evidence="9" key="1">
    <citation type="journal article" date="2019" name="Int. J. Syst. Evol. Microbiol.">
        <title>The Global Catalogue of Microorganisms (GCM) 10K type strain sequencing project: providing services to taxonomists for standard genome sequencing and annotation.</title>
        <authorList>
            <consortium name="The Broad Institute Genomics Platform"/>
            <consortium name="The Broad Institute Genome Sequencing Center for Infectious Disease"/>
            <person name="Wu L."/>
            <person name="Ma J."/>
        </authorList>
    </citation>
    <scope>NUCLEOTIDE SEQUENCE [LARGE SCALE GENOMIC DNA]</scope>
    <source>
        <strain evidence="9">JCM 18303</strain>
    </source>
</reference>
<feature type="transmembrane region" description="Helical" evidence="6">
    <location>
        <begin position="43"/>
        <end position="64"/>
    </location>
</feature>
<name>A0ABP9PXK1_9PSEU</name>
<dbReference type="InterPro" id="IPR035681">
    <property type="entry name" value="ComA-like_MBL"/>
</dbReference>
<feature type="transmembrane region" description="Helical" evidence="6">
    <location>
        <begin position="377"/>
        <end position="398"/>
    </location>
</feature>
<dbReference type="InterPro" id="IPR052159">
    <property type="entry name" value="Competence_DNA_uptake"/>
</dbReference>
<dbReference type="Pfam" id="PF00753">
    <property type="entry name" value="Lactamase_B"/>
    <property type="match status" value="1"/>
</dbReference>
<proteinExistence type="predicted"/>
<feature type="transmembrane region" description="Helical" evidence="6">
    <location>
        <begin position="309"/>
        <end position="325"/>
    </location>
</feature>
<feature type="transmembrane region" description="Helical" evidence="6">
    <location>
        <begin position="331"/>
        <end position="348"/>
    </location>
</feature>
<evidence type="ECO:0000256" key="3">
    <source>
        <dbReference type="ARBA" id="ARBA00022692"/>
    </source>
</evidence>
<protein>
    <submittedName>
        <fullName evidence="8">ComEC/Rec2 family competence protein</fullName>
    </submittedName>
</protein>
<feature type="domain" description="Metallo-beta-lactamase" evidence="7">
    <location>
        <begin position="564"/>
        <end position="764"/>
    </location>
</feature>
<dbReference type="Pfam" id="PF03772">
    <property type="entry name" value="Competence"/>
    <property type="match status" value="1"/>
</dbReference>
<dbReference type="RefSeq" id="WP_345702715.1">
    <property type="nucleotide sequence ID" value="NZ_BAABJP010000007.1"/>
</dbReference>
<dbReference type="NCBIfam" id="TIGR00360">
    <property type="entry name" value="ComEC_N-term"/>
    <property type="match status" value="1"/>
</dbReference>
<dbReference type="InterPro" id="IPR004477">
    <property type="entry name" value="ComEC_N"/>
</dbReference>
<feature type="transmembrane region" description="Helical" evidence="6">
    <location>
        <begin position="471"/>
        <end position="490"/>
    </location>
</feature>
<evidence type="ECO:0000256" key="1">
    <source>
        <dbReference type="ARBA" id="ARBA00004651"/>
    </source>
</evidence>
<sequence length="818" mass="82427">MTGLSSPARRRDEEPQAERPDLRLVPAALLSWLVVILGLTGGWIPAAVCTAAAAVLAAFAAPAVGWPGAAPRRRRLRSGLPGRYAAGALASAGCVAAVGLVVTLHAISLAGHPLRLAAGQGSAATVRVAVSGDPAPVLGAPGYGGLARAAGQVSVRADLLTASSGGQTWAGGGRVLLLAPREGWEQVLPGMEVTASGLLAPATRPDLTVAVLRVRGPPAEVTAAPWWQRAADVPRDGLRGAATEVLPEDSAALLPALAIGDTSLMSAALRDEFRTAGLTHLSAVSGANVVILVGAVFGLLTLLRAGPRTRVAVALIALVGFVILARPSPSVLRAAVMGGVGLFAVLAGRRRPVVPALAASAIVLLLVDPALGTDPGFALSVMATGALALVAPPWAAWLRARGVPPGVAEALAVPAAAHLVTAPLVAGISGQVSLVAVAANLLVAPAVAPITVLGALAAVLSPISSGVAEACAWLAGPAVAWLVEVAHLAAGTPGAAVAWPRGVGGAFLLGAVLLLGVVLVRRRRVRVVLVAACLGALLVLVPSRFVTPGWPVAGWAMVACDVGQGDALVLATGLPGRAVLVDAGTETAAVDGCLSRLGVHALSLVVISHLHADHMGGLAAALRGRAVGAVALGPARRPAWAFDRVRRVAGEQRVPVLELRAGQRLRWPALLLEVLAPSGTAQPIDPEDGTDVNNTSVVIRAHTPGGRMLLTGDIELLAQANLISSGADLRAEVLKVPHHGSRYTSTAFLAAVRPRLALVSVGAGNRYGHPNATLLASLRAGGALVRRTDESGDVAVVAARDGPVAVSRGHPLPAPRRG</sequence>
<evidence type="ECO:0000313" key="8">
    <source>
        <dbReference type="EMBL" id="GAA5152393.1"/>
    </source>
</evidence>
<evidence type="ECO:0000259" key="7">
    <source>
        <dbReference type="SMART" id="SM00849"/>
    </source>
</evidence>
<keyword evidence="9" id="KW-1185">Reference proteome</keyword>
<feature type="transmembrane region" description="Helical" evidence="6">
    <location>
        <begin position="527"/>
        <end position="546"/>
    </location>
</feature>
<feature type="transmembrane region" description="Helical" evidence="6">
    <location>
        <begin position="410"/>
        <end position="428"/>
    </location>
</feature>
<dbReference type="EMBL" id="BAABJP010000007">
    <property type="protein sequence ID" value="GAA5152393.1"/>
    <property type="molecule type" value="Genomic_DNA"/>
</dbReference>
<evidence type="ECO:0000256" key="4">
    <source>
        <dbReference type="ARBA" id="ARBA00022989"/>
    </source>
</evidence>
<evidence type="ECO:0000256" key="6">
    <source>
        <dbReference type="SAM" id="Phobius"/>
    </source>
</evidence>
<dbReference type="CDD" id="cd07731">
    <property type="entry name" value="ComA-like_MBL-fold"/>
    <property type="match status" value="1"/>
</dbReference>
<dbReference type="PANTHER" id="PTHR30619:SF1">
    <property type="entry name" value="RECOMBINATION PROTEIN 2"/>
    <property type="match status" value="1"/>
</dbReference>
<comment type="caution">
    <text evidence="8">The sequence shown here is derived from an EMBL/GenBank/DDBJ whole genome shotgun (WGS) entry which is preliminary data.</text>
</comment>
<evidence type="ECO:0000256" key="2">
    <source>
        <dbReference type="ARBA" id="ARBA00022475"/>
    </source>
</evidence>
<keyword evidence="4 6" id="KW-1133">Transmembrane helix</keyword>
<evidence type="ECO:0000313" key="9">
    <source>
        <dbReference type="Proteomes" id="UP001428817"/>
    </source>
</evidence>
<dbReference type="Proteomes" id="UP001428817">
    <property type="component" value="Unassembled WGS sequence"/>
</dbReference>
<comment type="subcellular location">
    <subcellularLocation>
        <location evidence="1">Cell membrane</location>
        <topology evidence="1">Multi-pass membrane protein</topology>
    </subcellularLocation>
</comment>
<feature type="transmembrane region" description="Helical" evidence="6">
    <location>
        <begin position="281"/>
        <end position="302"/>
    </location>
</feature>
<feature type="transmembrane region" description="Helical" evidence="6">
    <location>
        <begin position="21"/>
        <end position="37"/>
    </location>
</feature>
<feature type="transmembrane region" description="Helical" evidence="6">
    <location>
        <begin position="434"/>
        <end position="459"/>
    </location>
</feature>
<dbReference type="SUPFAM" id="SSF56281">
    <property type="entry name" value="Metallo-hydrolase/oxidoreductase"/>
    <property type="match status" value="1"/>
</dbReference>
<keyword evidence="3 6" id="KW-0812">Transmembrane</keyword>
<dbReference type="InterPro" id="IPR036866">
    <property type="entry name" value="RibonucZ/Hydroxyglut_hydro"/>
</dbReference>
<keyword evidence="2" id="KW-1003">Cell membrane</keyword>
<feature type="transmembrane region" description="Helical" evidence="6">
    <location>
        <begin position="353"/>
        <end position="371"/>
    </location>
</feature>